<dbReference type="Proteomes" id="UP000677082">
    <property type="component" value="Unassembled WGS sequence"/>
</dbReference>
<sequence length="503" mass="52343">MFAPCVPQAGGTRVASGDGGGVGNERGSVHRRGVAVLLAARGLAGAPLTLPSGATFLPVRLDFETDQPTDDVKATADSGAQLFLSAKRTCGNDESSLGATVVQWVAQAPTLRPGDVLGLATAHLTGDMEHISNALKRHHASPGTTGPADETKALTALTNKIMDKTTDLAIRQQVLDAAYVLETTAVEAGDEGFDLAAALLNGTVVAAGDGPAAARALSEAFHTQASRASGSDLADWVRILRDDAKVRVFADGKGPAGAAEHARQRALEDHRTRLADQDGRLELSLLAEHLDPLTVPELADGLRVVVTGDRREHEPLLVIARRWPRLLLTGLPGMGKSTALRQLAARWALDPAAPLPILVPLPVVAGRCRQATDVTLSVLCEVAATAESAERRADLAVALEQACRQGHVVLLLDAFDECGDQRSVLATGLQMILTALPPQAGMVVTTRSSGLSAAQRLSLPAAELAGFTAGGAALSLSRLRCVPVAVSKTVVMPAMRLHHCGSS</sequence>
<feature type="region of interest" description="Disordered" evidence="1">
    <location>
        <begin position="1"/>
        <end position="26"/>
    </location>
</feature>
<dbReference type="EMBL" id="BOQN01000215">
    <property type="protein sequence ID" value="GIM98292.1"/>
    <property type="molecule type" value="Genomic_DNA"/>
</dbReference>
<keyword evidence="4" id="KW-1185">Reference proteome</keyword>
<gene>
    <name evidence="3" type="ORF">Ato02nite_100850</name>
</gene>
<dbReference type="SUPFAM" id="SSF52540">
    <property type="entry name" value="P-loop containing nucleoside triphosphate hydrolases"/>
    <property type="match status" value="1"/>
</dbReference>
<protein>
    <recommendedName>
        <fullName evidence="2">AAA+ ATPase domain-containing protein</fullName>
    </recommendedName>
</protein>
<evidence type="ECO:0000313" key="3">
    <source>
        <dbReference type="EMBL" id="GIM98292.1"/>
    </source>
</evidence>
<evidence type="ECO:0000313" key="4">
    <source>
        <dbReference type="Proteomes" id="UP000677082"/>
    </source>
</evidence>
<comment type="caution">
    <text evidence="3">The sequence shown here is derived from an EMBL/GenBank/DDBJ whole genome shotgun (WGS) entry which is preliminary data.</text>
</comment>
<organism evidence="3 4">
    <name type="scientific">Paractinoplanes toevensis</name>
    <dbReference type="NCBI Taxonomy" id="571911"/>
    <lineage>
        <taxon>Bacteria</taxon>
        <taxon>Bacillati</taxon>
        <taxon>Actinomycetota</taxon>
        <taxon>Actinomycetes</taxon>
        <taxon>Micromonosporales</taxon>
        <taxon>Micromonosporaceae</taxon>
        <taxon>Paractinoplanes</taxon>
    </lineage>
</organism>
<dbReference type="InterPro" id="IPR027417">
    <property type="entry name" value="P-loop_NTPase"/>
</dbReference>
<proteinExistence type="predicted"/>
<feature type="domain" description="AAA+ ATPase" evidence="2">
    <location>
        <begin position="322"/>
        <end position="458"/>
    </location>
</feature>
<evidence type="ECO:0000256" key="1">
    <source>
        <dbReference type="SAM" id="MobiDB-lite"/>
    </source>
</evidence>
<accession>A0A920BRE2</accession>
<dbReference type="InterPro" id="IPR003593">
    <property type="entry name" value="AAA+_ATPase"/>
</dbReference>
<evidence type="ECO:0000259" key="2">
    <source>
        <dbReference type="SMART" id="SM00382"/>
    </source>
</evidence>
<dbReference type="AlphaFoldDB" id="A0A920BRE2"/>
<dbReference type="Pfam" id="PF05729">
    <property type="entry name" value="NACHT"/>
    <property type="match status" value="1"/>
</dbReference>
<name>A0A920BRE2_9ACTN</name>
<dbReference type="InterPro" id="IPR007111">
    <property type="entry name" value="NACHT_NTPase"/>
</dbReference>
<reference evidence="3 4" key="1">
    <citation type="submission" date="2021-03" db="EMBL/GenBank/DDBJ databases">
        <title>Whole genome shotgun sequence of Actinoplanes toevensis NBRC 105298.</title>
        <authorList>
            <person name="Komaki H."/>
            <person name="Tamura T."/>
        </authorList>
    </citation>
    <scope>NUCLEOTIDE SEQUENCE [LARGE SCALE GENOMIC DNA]</scope>
    <source>
        <strain evidence="3 4">NBRC 105298</strain>
    </source>
</reference>
<dbReference type="Gene3D" id="3.40.50.300">
    <property type="entry name" value="P-loop containing nucleotide triphosphate hydrolases"/>
    <property type="match status" value="1"/>
</dbReference>
<dbReference type="SMART" id="SM00382">
    <property type="entry name" value="AAA"/>
    <property type="match status" value="1"/>
</dbReference>